<proteinExistence type="predicted"/>
<dbReference type="GO" id="GO:0042910">
    <property type="term" value="F:xenobiotic transmembrane transporter activity"/>
    <property type="evidence" value="ECO:0007669"/>
    <property type="project" value="TreeGrafter"/>
</dbReference>
<sequence>MARFDALVDACHKRARPIVMTTIAMGCGMLPVAFSLSGGDSSFRQPMAIVVIGGLLTSTFLSLLVIPVIFTFVDDFLELLKRLRKSLPCPLSVRRI</sequence>
<gene>
    <name evidence="2" type="ORF">GCM10011491_37020</name>
</gene>
<evidence type="ECO:0000313" key="3">
    <source>
        <dbReference type="Proteomes" id="UP000646478"/>
    </source>
</evidence>
<keyword evidence="1" id="KW-1133">Transmembrane helix</keyword>
<name>A0A916SL81_9HYPH</name>
<dbReference type="GO" id="GO:0005886">
    <property type="term" value="C:plasma membrane"/>
    <property type="evidence" value="ECO:0007669"/>
    <property type="project" value="TreeGrafter"/>
</dbReference>
<reference evidence="2" key="1">
    <citation type="journal article" date="2014" name="Int. J. Syst. Evol. Microbiol.">
        <title>Complete genome sequence of Corynebacterium casei LMG S-19264T (=DSM 44701T), isolated from a smear-ripened cheese.</title>
        <authorList>
            <consortium name="US DOE Joint Genome Institute (JGI-PGF)"/>
            <person name="Walter F."/>
            <person name="Albersmeier A."/>
            <person name="Kalinowski J."/>
            <person name="Ruckert C."/>
        </authorList>
    </citation>
    <scope>NUCLEOTIDE SEQUENCE</scope>
    <source>
        <strain evidence="2">CGMCC 1.15082</strain>
    </source>
</reference>
<keyword evidence="3" id="KW-1185">Reference proteome</keyword>
<dbReference type="PROSITE" id="PS51257">
    <property type="entry name" value="PROKAR_LIPOPROTEIN"/>
    <property type="match status" value="1"/>
</dbReference>
<dbReference type="Pfam" id="PF00873">
    <property type="entry name" value="ACR_tran"/>
    <property type="match status" value="1"/>
</dbReference>
<feature type="transmembrane region" description="Helical" evidence="1">
    <location>
        <begin position="18"/>
        <end position="36"/>
    </location>
</feature>
<keyword evidence="1" id="KW-0812">Transmembrane</keyword>
<dbReference type="SUPFAM" id="SSF82866">
    <property type="entry name" value="Multidrug efflux transporter AcrB transmembrane domain"/>
    <property type="match status" value="1"/>
</dbReference>
<protein>
    <recommendedName>
        <fullName evidence="4">Acriflavin resistance protein</fullName>
    </recommendedName>
</protein>
<accession>A0A916SL81</accession>
<evidence type="ECO:0000313" key="2">
    <source>
        <dbReference type="EMBL" id="GGB05527.1"/>
    </source>
</evidence>
<dbReference type="Proteomes" id="UP000646478">
    <property type="component" value="Unassembled WGS sequence"/>
</dbReference>
<dbReference type="PANTHER" id="PTHR32063:SF77">
    <property type="entry name" value="ACR FAMILY TRANSPORT PROTEIN"/>
    <property type="match status" value="1"/>
</dbReference>
<keyword evidence="1" id="KW-0472">Membrane</keyword>
<reference evidence="2" key="2">
    <citation type="submission" date="2020-09" db="EMBL/GenBank/DDBJ databases">
        <authorList>
            <person name="Sun Q."/>
            <person name="Zhou Y."/>
        </authorList>
    </citation>
    <scope>NUCLEOTIDE SEQUENCE</scope>
    <source>
        <strain evidence="2">CGMCC 1.15082</strain>
    </source>
</reference>
<dbReference type="InterPro" id="IPR001036">
    <property type="entry name" value="Acrflvin-R"/>
</dbReference>
<dbReference type="EMBL" id="BMHH01000019">
    <property type="protein sequence ID" value="GGB05527.1"/>
    <property type="molecule type" value="Genomic_DNA"/>
</dbReference>
<feature type="transmembrane region" description="Helical" evidence="1">
    <location>
        <begin position="48"/>
        <end position="73"/>
    </location>
</feature>
<evidence type="ECO:0000256" key="1">
    <source>
        <dbReference type="SAM" id="Phobius"/>
    </source>
</evidence>
<dbReference type="Gene3D" id="1.20.1640.10">
    <property type="entry name" value="Multidrug efflux transporter AcrB transmembrane domain"/>
    <property type="match status" value="1"/>
</dbReference>
<dbReference type="PANTHER" id="PTHR32063">
    <property type="match status" value="1"/>
</dbReference>
<organism evidence="2 3">
    <name type="scientific">Brucella endophytica</name>
    <dbReference type="NCBI Taxonomy" id="1963359"/>
    <lineage>
        <taxon>Bacteria</taxon>
        <taxon>Pseudomonadati</taxon>
        <taxon>Pseudomonadota</taxon>
        <taxon>Alphaproteobacteria</taxon>
        <taxon>Hyphomicrobiales</taxon>
        <taxon>Brucellaceae</taxon>
        <taxon>Brucella/Ochrobactrum group</taxon>
        <taxon>Brucella</taxon>
    </lineage>
</organism>
<evidence type="ECO:0008006" key="4">
    <source>
        <dbReference type="Google" id="ProtNLM"/>
    </source>
</evidence>
<dbReference type="AlphaFoldDB" id="A0A916SL81"/>
<comment type="caution">
    <text evidence="2">The sequence shown here is derived from an EMBL/GenBank/DDBJ whole genome shotgun (WGS) entry which is preliminary data.</text>
</comment>